<proteinExistence type="inferred from homology"/>
<keyword evidence="2 7" id="KW-0813">Transport</keyword>
<organism evidence="9 10">
    <name type="scientific">Mesotoga infera</name>
    <dbReference type="NCBI Taxonomy" id="1236046"/>
    <lineage>
        <taxon>Bacteria</taxon>
        <taxon>Thermotogati</taxon>
        <taxon>Thermotogota</taxon>
        <taxon>Thermotogae</taxon>
        <taxon>Kosmotogales</taxon>
        <taxon>Kosmotogaceae</taxon>
        <taxon>Mesotoga</taxon>
    </lineage>
</organism>
<keyword evidence="3" id="KW-1003">Cell membrane</keyword>
<feature type="transmembrane region" description="Helical" evidence="7">
    <location>
        <begin position="380"/>
        <end position="400"/>
    </location>
</feature>
<dbReference type="KEGG" id="minf:MESINF_2806"/>
<dbReference type="EMBL" id="LS974202">
    <property type="protein sequence ID" value="SSC14246.1"/>
    <property type="molecule type" value="Genomic_DNA"/>
</dbReference>
<keyword evidence="10" id="KW-1185">Reference proteome</keyword>
<reference evidence="9 10" key="1">
    <citation type="submission" date="2017-01" db="EMBL/GenBank/DDBJ databases">
        <authorList>
            <person name="Erauso G."/>
        </authorList>
    </citation>
    <scope>NUCLEOTIDE SEQUENCE [LARGE SCALE GENOMIC DNA]</scope>
    <source>
        <strain evidence="9">MESINF1</strain>
    </source>
</reference>
<dbReference type="PANTHER" id="PTHR30193:SF37">
    <property type="entry name" value="INNER MEMBRANE ABC TRANSPORTER PERMEASE PROTEIN YCJO"/>
    <property type="match status" value="1"/>
</dbReference>
<accession>A0A7Z7PQ89</accession>
<evidence type="ECO:0000256" key="2">
    <source>
        <dbReference type="ARBA" id="ARBA00022448"/>
    </source>
</evidence>
<feature type="transmembrane region" description="Helical" evidence="7">
    <location>
        <begin position="38"/>
        <end position="59"/>
    </location>
</feature>
<dbReference type="InterPro" id="IPR051393">
    <property type="entry name" value="ABC_transporter_permease"/>
</dbReference>
<evidence type="ECO:0000256" key="4">
    <source>
        <dbReference type="ARBA" id="ARBA00022692"/>
    </source>
</evidence>
<evidence type="ECO:0000256" key="6">
    <source>
        <dbReference type="ARBA" id="ARBA00023136"/>
    </source>
</evidence>
<sequence length="411" mass="46596">MVPGKHKVVFFTGILLIALSLFLPFASGKESLMAWDFSLAGVRLPFIIIPLALACIVAYTFGKIFLILALSLVLLIIDLTCIFSKEQWKPALKSKFFLDFFKVTWVGWYLLAVGALLIIVATITLFRDRKRAPYLFLMPMLAGIGFLTFFPALFALFISFRKWNILIANKPFVGLANFEKAFSDEYFWRSIWISFKYALGVIPAKILIAFFFAFLIYAIPKFKGFFRVVYFLPTVTSVVAVSVIWNWIYNPYYGVANYVLSVFGIPPVNWLGDPKTAIWAVAAVAVWRGVGYDIIIFLAGLNDIPRTTVEASQIDGANGWQRLRYILIPLMKPSLVFVFITSTIGAIQVFSEIYMMTGGNAETKTAVYYIWEYGFSRLQMGYASTMSLILFAIILTISLIQMRVTRLLKEE</sequence>
<feature type="transmembrane region" description="Helical" evidence="7">
    <location>
        <begin position="64"/>
        <end position="85"/>
    </location>
</feature>
<feature type="transmembrane region" description="Helical" evidence="7">
    <location>
        <begin position="197"/>
        <end position="217"/>
    </location>
</feature>
<feature type="transmembrane region" description="Helical" evidence="7">
    <location>
        <begin position="133"/>
        <end position="160"/>
    </location>
</feature>
<dbReference type="Pfam" id="PF00528">
    <property type="entry name" value="BPD_transp_1"/>
    <property type="match status" value="1"/>
</dbReference>
<evidence type="ECO:0000256" key="5">
    <source>
        <dbReference type="ARBA" id="ARBA00022989"/>
    </source>
</evidence>
<dbReference type="PROSITE" id="PS50928">
    <property type="entry name" value="ABC_TM1"/>
    <property type="match status" value="1"/>
</dbReference>
<dbReference type="GO" id="GO:0055085">
    <property type="term" value="P:transmembrane transport"/>
    <property type="evidence" value="ECO:0007669"/>
    <property type="project" value="InterPro"/>
</dbReference>
<name>A0A7Z7PQ89_9BACT</name>
<gene>
    <name evidence="9" type="ORF">MESINF_2806</name>
</gene>
<evidence type="ECO:0000313" key="9">
    <source>
        <dbReference type="EMBL" id="SSC14246.1"/>
    </source>
</evidence>
<dbReference type="InterPro" id="IPR000515">
    <property type="entry name" value="MetI-like"/>
</dbReference>
<dbReference type="SUPFAM" id="SSF161098">
    <property type="entry name" value="MetI-like"/>
    <property type="match status" value="1"/>
</dbReference>
<feature type="domain" description="ABC transmembrane type-1" evidence="8">
    <location>
        <begin position="191"/>
        <end position="401"/>
    </location>
</feature>
<evidence type="ECO:0000313" key="10">
    <source>
        <dbReference type="Proteomes" id="UP000250796"/>
    </source>
</evidence>
<feature type="transmembrane region" description="Helical" evidence="7">
    <location>
        <begin position="229"/>
        <end position="248"/>
    </location>
</feature>
<dbReference type="AlphaFoldDB" id="A0A7Z7PQ89"/>
<dbReference type="RefSeq" id="WP_169700657.1">
    <property type="nucleotide sequence ID" value="NZ_LS974202.1"/>
</dbReference>
<evidence type="ECO:0000256" key="1">
    <source>
        <dbReference type="ARBA" id="ARBA00004651"/>
    </source>
</evidence>
<keyword evidence="5 7" id="KW-1133">Transmembrane helix</keyword>
<evidence type="ECO:0000259" key="8">
    <source>
        <dbReference type="PROSITE" id="PS50928"/>
    </source>
</evidence>
<dbReference type="GO" id="GO:0005886">
    <property type="term" value="C:plasma membrane"/>
    <property type="evidence" value="ECO:0007669"/>
    <property type="project" value="UniProtKB-SubCell"/>
</dbReference>
<dbReference type="Gene3D" id="1.10.3720.10">
    <property type="entry name" value="MetI-like"/>
    <property type="match status" value="1"/>
</dbReference>
<protein>
    <submittedName>
        <fullName evidence="9">Lactose transport system permease protein LacF (Modular protein)</fullName>
    </submittedName>
</protein>
<dbReference type="InterPro" id="IPR035906">
    <property type="entry name" value="MetI-like_sf"/>
</dbReference>
<evidence type="ECO:0000256" key="3">
    <source>
        <dbReference type="ARBA" id="ARBA00022475"/>
    </source>
</evidence>
<dbReference type="CDD" id="cd06261">
    <property type="entry name" value="TM_PBP2"/>
    <property type="match status" value="1"/>
</dbReference>
<dbReference type="PANTHER" id="PTHR30193">
    <property type="entry name" value="ABC TRANSPORTER PERMEASE PROTEIN"/>
    <property type="match status" value="1"/>
</dbReference>
<feature type="transmembrane region" description="Helical" evidence="7">
    <location>
        <begin position="277"/>
        <end position="301"/>
    </location>
</feature>
<dbReference type="Proteomes" id="UP000250796">
    <property type="component" value="Chromosome MESINF"/>
</dbReference>
<keyword evidence="4 7" id="KW-0812">Transmembrane</keyword>
<comment type="subcellular location">
    <subcellularLocation>
        <location evidence="1 7">Cell membrane</location>
        <topology evidence="1 7">Multi-pass membrane protein</topology>
    </subcellularLocation>
</comment>
<comment type="similarity">
    <text evidence="7">Belongs to the binding-protein-dependent transport system permease family.</text>
</comment>
<feature type="transmembrane region" description="Helical" evidence="7">
    <location>
        <begin position="105"/>
        <end position="126"/>
    </location>
</feature>
<evidence type="ECO:0000256" key="7">
    <source>
        <dbReference type="RuleBase" id="RU363032"/>
    </source>
</evidence>
<keyword evidence="6 7" id="KW-0472">Membrane</keyword>
<feature type="transmembrane region" description="Helical" evidence="7">
    <location>
        <begin position="330"/>
        <end position="350"/>
    </location>
</feature>